<evidence type="ECO:0000259" key="2">
    <source>
        <dbReference type="PROSITE" id="PS50943"/>
    </source>
</evidence>
<proteinExistence type="predicted"/>
<dbReference type="SMART" id="SM00530">
    <property type="entry name" value="HTH_XRE"/>
    <property type="match status" value="1"/>
</dbReference>
<reference evidence="3" key="1">
    <citation type="submission" date="2022-08" db="EMBL/GenBank/DDBJ databases">
        <title>Genome Sequencing of Bacteroides fragilis Group Isolates with Nanopore Technology.</title>
        <authorList>
            <person name="Tisza M.J."/>
            <person name="Smith D."/>
            <person name="Dekker J.P."/>
        </authorList>
    </citation>
    <scope>NUCLEOTIDE SEQUENCE</scope>
    <source>
        <strain evidence="3">BFG-527</strain>
    </source>
</reference>
<evidence type="ECO:0000313" key="4">
    <source>
        <dbReference type="Proteomes" id="UP001060104"/>
    </source>
</evidence>
<name>A0ABY5TB31_9BACE</name>
<dbReference type="Pfam" id="PF01381">
    <property type="entry name" value="HTH_3"/>
    <property type="match status" value="1"/>
</dbReference>
<keyword evidence="4" id="KW-1185">Reference proteome</keyword>
<dbReference type="PANTHER" id="PTHR46797:SF1">
    <property type="entry name" value="METHYLPHOSPHONATE SYNTHASE"/>
    <property type="match status" value="1"/>
</dbReference>
<sequence>MYLRIKDVLKEQNATAKELAERVGISRENITNIINEKSKPAFDTLVKISEALNVPLSELFSDSQKTTFVCPNCGAKLELKRKED</sequence>
<dbReference type="InterPro" id="IPR050807">
    <property type="entry name" value="TransReg_Diox_bact_type"/>
</dbReference>
<dbReference type="EMBL" id="CP103141">
    <property type="protein sequence ID" value="UVQ73677.1"/>
    <property type="molecule type" value="Genomic_DNA"/>
</dbReference>
<protein>
    <submittedName>
        <fullName evidence="3">Helix-turn-helix transcriptional regulator</fullName>
    </submittedName>
</protein>
<keyword evidence="1" id="KW-0238">DNA-binding</keyword>
<evidence type="ECO:0000256" key="1">
    <source>
        <dbReference type="ARBA" id="ARBA00023125"/>
    </source>
</evidence>
<dbReference type="PANTHER" id="PTHR46797">
    <property type="entry name" value="HTH-TYPE TRANSCRIPTIONAL REGULATOR"/>
    <property type="match status" value="1"/>
</dbReference>
<dbReference type="InterPro" id="IPR010982">
    <property type="entry name" value="Lambda_DNA-bd_dom_sf"/>
</dbReference>
<dbReference type="RefSeq" id="WP_149932019.1">
    <property type="nucleotide sequence ID" value="NZ_CP103141.1"/>
</dbReference>
<dbReference type="Proteomes" id="UP001060104">
    <property type="component" value="Chromosome"/>
</dbReference>
<dbReference type="Gene3D" id="1.10.260.40">
    <property type="entry name" value="lambda repressor-like DNA-binding domains"/>
    <property type="match status" value="1"/>
</dbReference>
<dbReference type="SUPFAM" id="SSF47413">
    <property type="entry name" value="lambda repressor-like DNA-binding domains"/>
    <property type="match status" value="1"/>
</dbReference>
<dbReference type="InterPro" id="IPR001387">
    <property type="entry name" value="Cro/C1-type_HTH"/>
</dbReference>
<dbReference type="CDD" id="cd00093">
    <property type="entry name" value="HTH_XRE"/>
    <property type="match status" value="1"/>
</dbReference>
<accession>A0ABY5TB31</accession>
<organism evidence="3 4">
    <name type="scientific">Bacteroides faecis</name>
    <dbReference type="NCBI Taxonomy" id="674529"/>
    <lineage>
        <taxon>Bacteria</taxon>
        <taxon>Pseudomonadati</taxon>
        <taxon>Bacteroidota</taxon>
        <taxon>Bacteroidia</taxon>
        <taxon>Bacteroidales</taxon>
        <taxon>Bacteroidaceae</taxon>
        <taxon>Bacteroides</taxon>
    </lineage>
</organism>
<feature type="domain" description="HTH cro/C1-type" evidence="2">
    <location>
        <begin position="5"/>
        <end position="59"/>
    </location>
</feature>
<gene>
    <name evidence="3" type="ORF">NXY30_22125</name>
</gene>
<evidence type="ECO:0000313" key="3">
    <source>
        <dbReference type="EMBL" id="UVQ73677.1"/>
    </source>
</evidence>
<dbReference type="PROSITE" id="PS50943">
    <property type="entry name" value="HTH_CROC1"/>
    <property type="match status" value="1"/>
</dbReference>